<accession>A0A7V4DEU0</accession>
<dbReference type="HAMAP" id="MF_01462">
    <property type="entry name" value="CbiM"/>
    <property type="match status" value="1"/>
</dbReference>
<dbReference type="Pfam" id="PF01891">
    <property type="entry name" value="CbiM"/>
    <property type="match status" value="1"/>
</dbReference>
<dbReference type="InterPro" id="IPR002751">
    <property type="entry name" value="CbiM/NikMN"/>
</dbReference>
<feature type="transmembrane region" description="Helical" evidence="13">
    <location>
        <begin position="85"/>
        <end position="102"/>
    </location>
</feature>
<comment type="similarity">
    <text evidence="12 13">Belongs to the CbiM family.</text>
</comment>
<evidence type="ECO:0000256" key="5">
    <source>
        <dbReference type="ARBA" id="ARBA00022475"/>
    </source>
</evidence>
<comment type="subunit">
    <text evidence="13">Forms an energy-coupling factor (ECF) transporter complex composed of an ATP-binding protein (A component, CbiO), a transmembrane protein (T component, CbiQ) and 2 possible substrate-capture proteins (S components, CbiM and CbiN) of unknown stoichimetry.</text>
</comment>
<evidence type="ECO:0000256" key="12">
    <source>
        <dbReference type="ARBA" id="ARBA00060918"/>
    </source>
</evidence>
<organism evidence="14">
    <name type="scientific">Candidatus Caldatribacterium californiense</name>
    <dbReference type="NCBI Taxonomy" id="1454726"/>
    <lineage>
        <taxon>Bacteria</taxon>
        <taxon>Pseudomonadati</taxon>
        <taxon>Atribacterota</taxon>
        <taxon>Atribacteria</taxon>
        <taxon>Atribacterales</taxon>
        <taxon>Candidatus Caldatribacteriaceae</taxon>
        <taxon>Candidatus Caldatribacterium</taxon>
    </lineage>
</organism>
<dbReference type="GO" id="GO:0043190">
    <property type="term" value="C:ATP-binding cassette (ABC) transporter complex"/>
    <property type="evidence" value="ECO:0007669"/>
    <property type="project" value="InterPro"/>
</dbReference>
<dbReference type="UniPathway" id="UPA00148"/>
<keyword evidence="3 13" id="KW-0171">Cobalt transport</keyword>
<dbReference type="PANTHER" id="PTHR43627:SF1">
    <property type="entry name" value="COBALT TRANSPORT PROTEIN CBIM"/>
    <property type="match status" value="1"/>
</dbReference>
<dbReference type="FunFam" id="1.10.1760.20:FF:000001">
    <property type="entry name" value="Cobalt transport protein CbiM"/>
    <property type="match status" value="1"/>
</dbReference>
<feature type="transmembrane region" description="Helical" evidence="13">
    <location>
        <begin position="51"/>
        <end position="73"/>
    </location>
</feature>
<evidence type="ECO:0000256" key="8">
    <source>
        <dbReference type="ARBA" id="ARBA00022989"/>
    </source>
</evidence>
<evidence type="ECO:0000256" key="2">
    <source>
        <dbReference type="ARBA" id="ARBA00004953"/>
    </source>
</evidence>
<comment type="pathway">
    <text evidence="2 13">Cofactor biosynthesis; adenosylcobalamin biosynthesis.</text>
</comment>
<dbReference type="AlphaFoldDB" id="A0A7V4DEU0"/>
<feature type="transmembrane region" description="Helical" evidence="13">
    <location>
        <begin position="181"/>
        <end position="204"/>
    </location>
</feature>
<keyword evidence="5 13" id="KW-1003">Cell membrane</keyword>
<comment type="caution">
    <text evidence="14">The sequence shown here is derived from an EMBL/GenBank/DDBJ whole genome shotgun (WGS) entry which is preliminary data.</text>
</comment>
<evidence type="ECO:0000256" key="13">
    <source>
        <dbReference type="HAMAP-Rule" id="MF_01462"/>
    </source>
</evidence>
<feature type="transmembrane region" description="Helical" evidence="13">
    <location>
        <begin position="21"/>
        <end position="45"/>
    </location>
</feature>
<keyword evidence="6 13" id="KW-0169">Cobalamin biosynthesis</keyword>
<keyword evidence="9 13" id="KW-0406">Ion transport</keyword>
<evidence type="ECO:0000256" key="1">
    <source>
        <dbReference type="ARBA" id="ARBA00004429"/>
    </source>
</evidence>
<feature type="transmembrane region" description="Helical" evidence="13">
    <location>
        <begin position="216"/>
        <end position="239"/>
    </location>
</feature>
<evidence type="ECO:0000256" key="10">
    <source>
        <dbReference type="ARBA" id="ARBA00023136"/>
    </source>
</evidence>
<dbReference type="EMBL" id="DTFV01000134">
    <property type="protein sequence ID" value="HGI31511.1"/>
    <property type="molecule type" value="Genomic_DNA"/>
</dbReference>
<dbReference type="Gene3D" id="1.10.1760.20">
    <property type="match status" value="1"/>
</dbReference>
<dbReference type="GO" id="GO:0009236">
    <property type="term" value="P:cobalamin biosynthetic process"/>
    <property type="evidence" value="ECO:0007669"/>
    <property type="project" value="UniProtKB-UniRule"/>
</dbReference>
<evidence type="ECO:0000256" key="11">
    <source>
        <dbReference type="ARBA" id="ARBA00023285"/>
    </source>
</evidence>
<keyword evidence="11 13" id="KW-0170">Cobalt</keyword>
<dbReference type="InterPro" id="IPR018024">
    <property type="entry name" value="CbiM"/>
</dbReference>
<proteinExistence type="inferred from homology"/>
<comment type="function">
    <text evidence="13">Part of the energy-coupling factor (ECF) transporter complex CbiMNOQ involved in cobalt import.</text>
</comment>
<protein>
    <recommendedName>
        <fullName evidence="13">Cobalt transport protein CbiM</fullName>
    </recommendedName>
    <alternativeName>
        <fullName evidence="13">Energy-coupling factor transporter probable substrate-capture protein CbiM</fullName>
        <shortName evidence="13">ECF transporter S component CbiM</shortName>
    </alternativeName>
</protein>
<dbReference type="GO" id="GO:0015087">
    <property type="term" value="F:cobalt ion transmembrane transporter activity"/>
    <property type="evidence" value="ECO:0007669"/>
    <property type="project" value="UniProtKB-UniRule"/>
</dbReference>
<feature type="transmembrane region" description="Helical" evidence="13">
    <location>
        <begin position="122"/>
        <end position="143"/>
    </location>
</feature>
<sequence length="258" mass="28067">MAEIMPLFREGHFYSSEEVDLVRVPLVVLCSVVGLLCFTPPVYAMHISEGFLPPLWCGVYFALSVPLVLLGFLQVRRMQDSHARMFLALAGAYIFLLSALKLPSVTGSCSHPTGTGLSGILFGPVVTAFLSSLVLLFQALFLAHGGITTLGANILSMGIAGPFTGFLVFQLLRRYRLTPAVFFAAFTADLATYVVTSFQLALAFPGRSFLFSFARFMSLFAVTQVPLAVMEGLLTVALFEYLKTRMGAELTRLGVRIA</sequence>
<evidence type="ECO:0000313" key="14">
    <source>
        <dbReference type="EMBL" id="HGI31511.1"/>
    </source>
</evidence>
<keyword evidence="7 13" id="KW-0812">Transmembrane</keyword>
<evidence type="ECO:0000256" key="7">
    <source>
        <dbReference type="ARBA" id="ARBA00022692"/>
    </source>
</evidence>
<name>A0A7V4DEU0_9BACT</name>
<evidence type="ECO:0000256" key="6">
    <source>
        <dbReference type="ARBA" id="ARBA00022573"/>
    </source>
</evidence>
<feature type="transmembrane region" description="Helical" evidence="13">
    <location>
        <begin position="150"/>
        <end position="169"/>
    </location>
</feature>
<dbReference type="NCBIfam" id="NF006184">
    <property type="entry name" value="PRK08319.1"/>
    <property type="match status" value="1"/>
</dbReference>
<keyword evidence="8 13" id="KW-1133">Transmembrane helix</keyword>
<gene>
    <name evidence="13" type="primary">cbiM</name>
    <name evidence="14" type="ORF">ENV30_09460</name>
</gene>
<keyword evidence="10 13" id="KW-0472">Membrane</keyword>
<dbReference type="NCBIfam" id="TIGR00123">
    <property type="entry name" value="cbiM"/>
    <property type="match status" value="1"/>
</dbReference>
<reference evidence="14" key="1">
    <citation type="journal article" date="2020" name="mSystems">
        <title>Genome- and Community-Level Interaction Insights into Carbon Utilization and Element Cycling Functions of Hydrothermarchaeota in Hydrothermal Sediment.</title>
        <authorList>
            <person name="Zhou Z."/>
            <person name="Liu Y."/>
            <person name="Xu W."/>
            <person name="Pan J."/>
            <person name="Luo Z.H."/>
            <person name="Li M."/>
        </authorList>
    </citation>
    <scope>NUCLEOTIDE SEQUENCE [LARGE SCALE GENOMIC DNA]</scope>
    <source>
        <strain evidence="14">SpSt-747</strain>
    </source>
</reference>
<evidence type="ECO:0000256" key="3">
    <source>
        <dbReference type="ARBA" id="ARBA00022426"/>
    </source>
</evidence>
<evidence type="ECO:0000256" key="9">
    <source>
        <dbReference type="ARBA" id="ARBA00023065"/>
    </source>
</evidence>
<evidence type="ECO:0000256" key="4">
    <source>
        <dbReference type="ARBA" id="ARBA00022448"/>
    </source>
</evidence>
<comment type="subcellular location">
    <subcellularLocation>
        <location evidence="1">Cell inner membrane</location>
        <topology evidence="1">Multi-pass membrane protein</topology>
    </subcellularLocation>
    <subcellularLocation>
        <location evidence="13">Cell membrane</location>
        <topology evidence="13">Multi-pass membrane protein</topology>
    </subcellularLocation>
</comment>
<dbReference type="PANTHER" id="PTHR43627">
    <property type="match status" value="1"/>
</dbReference>
<keyword evidence="4 13" id="KW-0813">Transport</keyword>